<feature type="binding site" evidence="8">
    <location>
        <position position="35"/>
    </location>
    <ligand>
        <name>FMN</name>
        <dbReference type="ChEBI" id="CHEBI:58210"/>
        <note>ligand shared between dimeric partners</note>
    </ligand>
</feature>
<dbReference type="InterPro" id="IPR052530">
    <property type="entry name" value="NAD(P)H_nitroreductase"/>
</dbReference>
<keyword evidence="3 7" id="KW-0288">FMN</keyword>
<comment type="caution">
    <text evidence="10">The sequence shown here is derived from an EMBL/GenBank/DDBJ whole genome shotgun (WGS) entry which is preliminary data.</text>
</comment>
<feature type="binding site" description="in other chain" evidence="8">
    <location>
        <begin position="10"/>
        <end position="12"/>
    </location>
    <ligand>
        <name>FMN</name>
        <dbReference type="ChEBI" id="CHEBI:58210"/>
        <note>ligand shared between dimeric partners</note>
    </ligand>
</feature>
<evidence type="ECO:0000313" key="11">
    <source>
        <dbReference type="Proteomes" id="UP000029577"/>
    </source>
</evidence>
<keyword evidence="4 7" id="KW-0521">NADP</keyword>
<reference evidence="10" key="1">
    <citation type="submission" date="2014-12" db="EMBL/GenBank/DDBJ databases">
        <title>The draft genome of the Tatumella morbirosei type strain, LMG23360T isolated from pineapple rot.</title>
        <authorList>
            <person name="Smits T.H."/>
            <person name="Palmer M."/>
            <person name="Venter S.N."/>
            <person name="Duffy B."/>
            <person name="Steenkamp E.T."/>
            <person name="Chan W.Y."/>
            <person name="Coutinho T.A."/>
            <person name="Coetzee M.P."/>
            <person name="De Maayer P."/>
        </authorList>
    </citation>
    <scope>NUCLEOTIDE SEQUENCE [LARGE SCALE GENOMIC DNA]</scope>
    <source>
        <strain evidence="10">LMG 23360</strain>
    </source>
</reference>
<evidence type="ECO:0000256" key="8">
    <source>
        <dbReference type="PIRSR" id="PIRSR000232-1"/>
    </source>
</evidence>
<comment type="similarity">
    <text evidence="1 7">Belongs to the nitroreductase family.</text>
</comment>
<feature type="domain" description="Nitroreductase" evidence="9">
    <location>
        <begin position="8"/>
        <end position="161"/>
    </location>
</feature>
<keyword evidence="6 7" id="KW-0520">NAD</keyword>
<dbReference type="eggNOG" id="COG0778">
    <property type="taxonomic scope" value="Bacteria"/>
</dbReference>
<comment type="cofactor">
    <cofactor evidence="8">
        <name>FMN</name>
        <dbReference type="ChEBI" id="CHEBI:58210"/>
    </cofactor>
    <text evidence="8">Binds 1 FMN per subunit.</text>
</comment>
<evidence type="ECO:0000256" key="4">
    <source>
        <dbReference type="ARBA" id="ARBA00022857"/>
    </source>
</evidence>
<dbReference type="RefSeq" id="WP_038020820.1">
    <property type="nucleotide sequence ID" value="NZ_JPKR02000003.1"/>
</dbReference>
<organism evidence="10 11">
    <name type="scientific">Tatumella morbirosei</name>
    <dbReference type="NCBI Taxonomy" id="642227"/>
    <lineage>
        <taxon>Bacteria</taxon>
        <taxon>Pseudomonadati</taxon>
        <taxon>Pseudomonadota</taxon>
        <taxon>Gammaproteobacteria</taxon>
        <taxon>Enterobacterales</taxon>
        <taxon>Erwiniaceae</taxon>
        <taxon>Tatumella</taxon>
    </lineage>
</organism>
<dbReference type="NCBIfam" id="NF008088">
    <property type="entry name" value="PRK10828.1"/>
    <property type="match status" value="1"/>
</dbReference>
<dbReference type="PANTHER" id="PTHR43821:SF1">
    <property type="entry name" value="NAD(P)H NITROREDUCTASE YDJA-RELATED"/>
    <property type="match status" value="1"/>
</dbReference>
<evidence type="ECO:0000256" key="6">
    <source>
        <dbReference type="ARBA" id="ARBA00023027"/>
    </source>
</evidence>
<name>A0A095T8Y6_9GAMM</name>
<dbReference type="EMBL" id="JPKR02000003">
    <property type="protein sequence ID" value="KGD73147.1"/>
    <property type="molecule type" value="Genomic_DNA"/>
</dbReference>
<dbReference type="GO" id="GO:0016491">
    <property type="term" value="F:oxidoreductase activity"/>
    <property type="evidence" value="ECO:0007669"/>
    <property type="project" value="UniProtKB-UniRule"/>
</dbReference>
<evidence type="ECO:0000259" key="9">
    <source>
        <dbReference type="Pfam" id="PF00881"/>
    </source>
</evidence>
<dbReference type="SUPFAM" id="SSF55469">
    <property type="entry name" value="FMN-dependent nitroreductase-like"/>
    <property type="match status" value="1"/>
</dbReference>
<dbReference type="OrthoDB" id="9804207at2"/>
<proteinExistence type="inferred from homology"/>
<evidence type="ECO:0000256" key="7">
    <source>
        <dbReference type="PIRNR" id="PIRNR000232"/>
    </source>
</evidence>
<feature type="binding site" evidence="8">
    <location>
        <position position="39"/>
    </location>
    <ligand>
        <name>FMN</name>
        <dbReference type="ChEBI" id="CHEBI:58210"/>
        <note>ligand shared between dimeric partners</note>
    </ligand>
</feature>
<dbReference type="EC" id="1.-.-.-" evidence="7"/>
<protein>
    <recommendedName>
        <fullName evidence="7">Putative NAD(P)H nitroreductase</fullName>
        <ecNumber evidence="7">1.-.-.-</ecNumber>
    </recommendedName>
</protein>
<dbReference type="PANTHER" id="PTHR43821">
    <property type="entry name" value="NAD(P)H NITROREDUCTASE YDJA-RELATED"/>
    <property type="match status" value="1"/>
</dbReference>
<dbReference type="CDD" id="cd02135">
    <property type="entry name" value="YdjA-like"/>
    <property type="match status" value="1"/>
</dbReference>
<dbReference type="Gene3D" id="3.40.109.10">
    <property type="entry name" value="NADH Oxidase"/>
    <property type="match status" value="1"/>
</dbReference>
<dbReference type="PIRSF" id="PIRSF000232">
    <property type="entry name" value="YdjA"/>
    <property type="match status" value="1"/>
</dbReference>
<evidence type="ECO:0000313" key="10">
    <source>
        <dbReference type="EMBL" id="KGD73147.1"/>
    </source>
</evidence>
<dbReference type="InterPro" id="IPR029479">
    <property type="entry name" value="Nitroreductase"/>
</dbReference>
<dbReference type="InterPro" id="IPR026021">
    <property type="entry name" value="YdjA-like"/>
</dbReference>
<keyword evidence="2 7" id="KW-0285">Flavoprotein</keyword>
<keyword evidence="5 7" id="KW-0560">Oxidoreductase</keyword>
<evidence type="ECO:0000256" key="3">
    <source>
        <dbReference type="ARBA" id="ARBA00022643"/>
    </source>
</evidence>
<dbReference type="Proteomes" id="UP000029577">
    <property type="component" value="Unassembled WGS sequence"/>
</dbReference>
<dbReference type="InterPro" id="IPR000415">
    <property type="entry name" value="Nitroreductase-like"/>
</dbReference>
<evidence type="ECO:0000256" key="1">
    <source>
        <dbReference type="ARBA" id="ARBA00007118"/>
    </source>
</evidence>
<gene>
    <name evidence="10" type="ORF">HA49_13235</name>
</gene>
<feature type="binding site" description="in other chain" evidence="8">
    <location>
        <begin position="131"/>
        <end position="133"/>
    </location>
    <ligand>
        <name>FMN</name>
        <dbReference type="ChEBI" id="CHEBI:58210"/>
        <note>ligand shared between dimeric partners</note>
    </ligand>
</feature>
<dbReference type="STRING" id="642227.HA49_13235"/>
<keyword evidence="11" id="KW-1185">Reference proteome</keyword>
<sequence length="182" mass="20038">MDALELLLQRRSAGRLTEPAPQGDVLHHILQAGLRAPDHGALKPWHFVIVEQEGRERFSQLLSSAAIKEGQDDKAIEKARSAPFRAPLIITVIARCEEHPKVPEWEQVVSAGCAVMAMQMAAQSQGFNGIWRSGAWTESESVREAFGCRRQDKIVGFLYLGTPQLKAAPVAAEDTAAFVSYF</sequence>
<dbReference type="AlphaFoldDB" id="A0A095T8Y6"/>
<evidence type="ECO:0000256" key="2">
    <source>
        <dbReference type="ARBA" id="ARBA00022630"/>
    </source>
</evidence>
<accession>A0A095T8Y6</accession>
<dbReference type="Pfam" id="PF00881">
    <property type="entry name" value="Nitroreductase"/>
    <property type="match status" value="1"/>
</dbReference>
<evidence type="ECO:0000256" key="5">
    <source>
        <dbReference type="ARBA" id="ARBA00023002"/>
    </source>
</evidence>